<accession>A0A0L8A5P0</accession>
<reference evidence="1 2" key="1">
    <citation type="journal article" date="2012" name="J. Bacteriol.">
        <title>Genome sequence of a novel nicotine-degrading strain, Pseudomonas geniculata N1.</title>
        <authorList>
            <person name="Tang H."/>
            <person name="Yu H."/>
            <person name="Tai C."/>
            <person name="Huang K."/>
            <person name="Liu Y."/>
            <person name="Wang L."/>
            <person name="Yao Y."/>
            <person name="Wu G."/>
            <person name="Xu P."/>
        </authorList>
    </citation>
    <scope>NUCLEOTIDE SEQUENCE [LARGE SCALE GENOMIC DNA]</scope>
    <source>
        <strain evidence="1 2">N1</strain>
    </source>
</reference>
<evidence type="ECO:0000313" key="2">
    <source>
        <dbReference type="Proteomes" id="UP000036890"/>
    </source>
</evidence>
<name>A0A0L8A5P0_9GAMM</name>
<dbReference type="OrthoDB" id="5998667at2"/>
<comment type="caution">
    <text evidence="1">The sequence shown here is derived from an EMBL/GenBank/DDBJ whole genome shotgun (WGS) entry which is preliminary data.</text>
</comment>
<dbReference type="RefSeq" id="WP_005411085.1">
    <property type="nucleotide sequence ID" value="NZ_AJLO02000041.1"/>
</dbReference>
<proteinExistence type="predicted"/>
<dbReference type="GeneID" id="93741297"/>
<dbReference type="EMBL" id="AJLO02000041">
    <property type="protein sequence ID" value="KOE97697.1"/>
    <property type="molecule type" value="Genomic_DNA"/>
</dbReference>
<gene>
    <name evidence="1" type="ORF">W7K_19685</name>
</gene>
<evidence type="ECO:0008006" key="3">
    <source>
        <dbReference type="Google" id="ProtNLM"/>
    </source>
</evidence>
<sequence>MHAEVPTIPPVINVDAELDHWRRQHAEGALPHNSFGSYVPWIKFACDSLITQPRASEAERDEMFQTQYALQIMPRLSEAQAREFVDRCWQHVYQSSPVRSLQAPRLQRMRA</sequence>
<dbReference type="AlphaFoldDB" id="A0A0L8A5P0"/>
<protein>
    <recommendedName>
        <fullName evidence="3">Integrase</fullName>
    </recommendedName>
</protein>
<dbReference type="Proteomes" id="UP000036890">
    <property type="component" value="Unassembled WGS sequence"/>
</dbReference>
<organism evidence="1 2">
    <name type="scientific">Stenotrophomonas geniculata N1</name>
    <dbReference type="NCBI Taxonomy" id="1167641"/>
    <lineage>
        <taxon>Bacteria</taxon>
        <taxon>Pseudomonadati</taxon>
        <taxon>Pseudomonadota</taxon>
        <taxon>Gammaproteobacteria</taxon>
        <taxon>Lysobacterales</taxon>
        <taxon>Lysobacteraceae</taxon>
        <taxon>Stenotrophomonas</taxon>
    </lineage>
</organism>
<evidence type="ECO:0000313" key="1">
    <source>
        <dbReference type="EMBL" id="KOE97697.1"/>
    </source>
</evidence>